<reference evidence="3 4" key="1">
    <citation type="journal article" date="2011" name="J. Bacteriol.">
        <title>Complete genome sequence of Polymorphum gilvum SL003B-26A1T, a crude oil-degrading bacterium from oil-polluted saline soil.</title>
        <authorList>
            <person name="Li S.G."/>
            <person name="Tang Y.Q."/>
            <person name="Nie Y."/>
            <person name="Cai M."/>
            <person name="Wu X.L."/>
        </authorList>
    </citation>
    <scope>NUCLEOTIDE SEQUENCE [LARGE SCALE GENOMIC DNA]</scope>
    <source>
        <strain evidence="4">LMG 25793 / CGMCC 1.9160 / SL003B-26A1</strain>
    </source>
</reference>
<dbReference type="KEGG" id="pgv:SL003B_3267"/>
<protein>
    <submittedName>
        <fullName evidence="3">ABC transporter, periplasmic amino acid-binding protein</fullName>
    </submittedName>
</protein>
<name>F2IY77_POLGS</name>
<evidence type="ECO:0000313" key="4">
    <source>
        <dbReference type="Proteomes" id="UP000008130"/>
    </source>
</evidence>
<evidence type="ECO:0000256" key="1">
    <source>
        <dbReference type="ARBA" id="ARBA00022729"/>
    </source>
</evidence>
<dbReference type="SUPFAM" id="SSF53850">
    <property type="entry name" value="Periplasmic binding protein-like II"/>
    <property type="match status" value="1"/>
</dbReference>
<sequence length="250" mass="27741">MVPNFWDPRSMADRPPFPPDKIEFLATDDFPPFSFRDADERLTGFNVDLARALCEELGSSCSLRIKAFDALIPALEEKEGDAVIAGLAKTADLVGKFAFSDAYLRLPARFAVRKGREAAFETDSFSTMTVSVVEGSRHAAFLADFLPQLRLRAYASLVEARKALADGTVDAHFGDALSLSFWISGEASDDCCTFAGGPWLEPGYFDQGLMIAVRKQDAALLDALNYALRRLQERGIYGELYLRYFPLSFY</sequence>
<dbReference type="Gene3D" id="3.40.190.10">
    <property type="entry name" value="Periplasmic binding protein-like II"/>
    <property type="match status" value="2"/>
</dbReference>
<proteinExistence type="predicted"/>
<dbReference type="PATRIC" id="fig|991905.3.peg.3360"/>
<accession>F2IY77</accession>
<keyword evidence="4" id="KW-1185">Reference proteome</keyword>
<dbReference type="Proteomes" id="UP000008130">
    <property type="component" value="Chromosome"/>
</dbReference>
<dbReference type="Pfam" id="PF00497">
    <property type="entry name" value="SBP_bac_3"/>
    <property type="match status" value="1"/>
</dbReference>
<dbReference type="HOGENOM" id="CLU_019602_18_0_5"/>
<feature type="domain" description="Solute-binding protein family 3/N-terminal" evidence="2">
    <location>
        <begin position="21"/>
        <end position="246"/>
    </location>
</feature>
<dbReference type="EMBL" id="CP002568">
    <property type="protein sequence ID" value="ADZ71689.1"/>
    <property type="molecule type" value="Genomic_DNA"/>
</dbReference>
<dbReference type="STRING" id="991905.SL003B_3267"/>
<dbReference type="InterPro" id="IPR001638">
    <property type="entry name" value="Solute-binding_3/MltF_N"/>
</dbReference>
<gene>
    <name evidence="3" type="ordered locus">SL003B_3267</name>
</gene>
<dbReference type="PANTHER" id="PTHR35936">
    <property type="entry name" value="MEMBRANE-BOUND LYTIC MUREIN TRANSGLYCOSYLASE F"/>
    <property type="match status" value="1"/>
</dbReference>
<dbReference type="AlphaFoldDB" id="F2IY77"/>
<evidence type="ECO:0000313" key="3">
    <source>
        <dbReference type="EMBL" id="ADZ71689.1"/>
    </source>
</evidence>
<dbReference type="eggNOG" id="COG0834">
    <property type="taxonomic scope" value="Bacteria"/>
</dbReference>
<dbReference type="PANTHER" id="PTHR35936:SF35">
    <property type="entry name" value="L-CYSTINE-BINDING PROTEIN TCYJ"/>
    <property type="match status" value="1"/>
</dbReference>
<evidence type="ECO:0000259" key="2">
    <source>
        <dbReference type="SMART" id="SM00062"/>
    </source>
</evidence>
<organism evidence="3 4">
    <name type="scientific">Polymorphum gilvum (strain LMG 25793 / CGMCC 1.9160 / SL003B-26A1)</name>
    <dbReference type="NCBI Taxonomy" id="991905"/>
    <lineage>
        <taxon>Bacteria</taxon>
        <taxon>Pseudomonadati</taxon>
        <taxon>Pseudomonadota</taxon>
        <taxon>Alphaproteobacteria</taxon>
        <taxon>Rhodobacterales</taxon>
        <taxon>Paracoccaceae</taxon>
        <taxon>Polymorphum</taxon>
    </lineage>
</organism>
<keyword evidence="1" id="KW-0732">Signal</keyword>
<dbReference type="SMART" id="SM00062">
    <property type="entry name" value="PBPb"/>
    <property type="match status" value="1"/>
</dbReference>